<gene>
    <name evidence="1" type="ORF">MILVUS5_LOCUS18255</name>
</gene>
<comment type="caution">
    <text evidence="1">The sequence shown here is derived from an EMBL/GenBank/DDBJ whole genome shotgun (WGS) entry which is preliminary data.</text>
</comment>
<evidence type="ECO:0000313" key="1">
    <source>
        <dbReference type="EMBL" id="CAJ2650435.1"/>
    </source>
</evidence>
<evidence type="ECO:0000313" key="2">
    <source>
        <dbReference type="Proteomes" id="UP001177021"/>
    </source>
</evidence>
<protein>
    <submittedName>
        <fullName evidence="1">Uncharacterized protein</fullName>
    </submittedName>
</protein>
<accession>A0ACB0K068</accession>
<name>A0ACB0K068_TRIPR</name>
<keyword evidence="2" id="KW-1185">Reference proteome</keyword>
<reference evidence="1" key="1">
    <citation type="submission" date="2023-10" db="EMBL/GenBank/DDBJ databases">
        <authorList>
            <person name="Rodriguez Cubillos JULIANA M."/>
            <person name="De Vega J."/>
        </authorList>
    </citation>
    <scope>NUCLEOTIDE SEQUENCE</scope>
</reference>
<dbReference type="Proteomes" id="UP001177021">
    <property type="component" value="Unassembled WGS sequence"/>
</dbReference>
<proteinExistence type="predicted"/>
<dbReference type="EMBL" id="CASHSV030000109">
    <property type="protein sequence ID" value="CAJ2650435.1"/>
    <property type="molecule type" value="Genomic_DNA"/>
</dbReference>
<organism evidence="1 2">
    <name type="scientific">Trifolium pratense</name>
    <name type="common">Red clover</name>
    <dbReference type="NCBI Taxonomy" id="57577"/>
    <lineage>
        <taxon>Eukaryota</taxon>
        <taxon>Viridiplantae</taxon>
        <taxon>Streptophyta</taxon>
        <taxon>Embryophyta</taxon>
        <taxon>Tracheophyta</taxon>
        <taxon>Spermatophyta</taxon>
        <taxon>Magnoliopsida</taxon>
        <taxon>eudicotyledons</taxon>
        <taxon>Gunneridae</taxon>
        <taxon>Pentapetalae</taxon>
        <taxon>rosids</taxon>
        <taxon>fabids</taxon>
        <taxon>Fabales</taxon>
        <taxon>Fabaceae</taxon>
        <taxon>Papilionoideae</taxon>
        <taxon>50 kb inversion clade</taxon>
        <taxon>NPAAA clade</taxon>
        <taxon>Hologalegina</taxon>
        <taxon>IRL clade</taxon>
        <taxon>Trifolieae</taxon>
        <taxon>Trifolium</taxon>
    </lineage>
</organism>
<sequence length="442" mass="49089">MSTTTPSQISNSTPATTSETTPISSSTTSTTLNPFHLHITDYVHDKLTSTNYLTWSHLFRPILSLFDLDHHIDPNSIIPSKTITDSTSQQTKTNPEFLIWQRYDRLVLTWINATVTKDLIPLLYNCNLASTAWTTLHNHFLDQSLAKELDLKLKLHNLQKGSLSIETYCKHFKEIFDSLDAISQPISDREQVMYVLKGLPPTYDSVVTFASNLRPAPTFHDVWNMLLTQEARLDHLGNTPSESSITVQPTALLSSHKTSTTSPQSSQVNPPRNSSFNSTRGGRSHFRGRGRGRGYGGRGGRFSYQPQYPRPSYGMFNPQSFYPTIPNSIVSSAGILGSSPSAAIKCQLCDQMGHTAKSCSSHSQAFTSNDNNSQFAGFSMNESFDPTWYLDSGATSHMTNDIGGLYRDTGFWLYGPPGCGKTRIAKIVTNKAGAYFIYIKEP</sequence>